<name>B4VIK6_9CYAN</name>
<reference evidence="1 2" key="1">
    <citation type="submission" date="2008-07" db="EMBL/GenBank/DDBJ databases">
        <authorList>
            <person name="Tandeau de Marsac N."/>
            <person name="Ferriera S."/>
            <person name="Johnson J."/>
            <person name="Kravitz S."/>
            <person name="Beeson K."/>
            <person name="Sutton G."/>
            <person name="Rogers Y.-H."/>
            <person name="Friedman R."/>
            <person name="Frazier M."/>
            <person name="Venter J.C."/>
        </authorList>
    </citation>
    <scope>NUCLEOTIDE SEQUENCE [LARGE SCALE GENOMIC DNA]</scope>
    <source>
        <strain evidence="1 2">PCC 7420</strain>
    </source>
</reference>
<protein>
    <submittedName>
        <fullName evidence="1">Uncharacterized protein</fullName>
    </submittedName>
</protein>
<evidence type="ECO:0000313" key="2">
    <source>
        <dbReference type="Proteomes" id="UP000003835"/>
    </source>
</evidence>
<dbReference type="HOGENOM" id="CLU_1945076_0_0_3"/>
<dbReference type="AlphaFoldDB" id="B4VIK6"/>
<dbReference type="EMBL" id="DS989842">
    <property type="protein sequence ID" value="EDX78015.1"/>
    <property type="molecule type" value="Genomic_DNA"/>
</dbReference>
<proteinExistence type="predicted"/>
<keyword evidence="2" id="KW-1185">Reference proteome</keyword>
<dbReference type="Proteomes" id="UP000003835">
    <property type="component" value="Unassembled WGS sequence"/>
</dbReference>
<dbReference type="RefSeq" id="WP_006098451.1">
    <property type="nucleotide sequence ID" value="NZ_DS989842.1"/>
</dbReference>
<sequence>MSLGVMAELLELLTGYHEFYRQMLFNESDSAPSDQMSVINRIQKNNRFCTDRAVMTPTKHQSQFGSLMPSSGELTKIWQMQYLYYYCLMFRDDSSKSILALFPSLVLPAIFHVVYCSFPGLTIEPTLFR</sequence>
<organism evidence="1 2">
    <name type="scientific">Coleofasciculus chthonoplastes PCC 7420</name>
    <dbReference type="NCBI Taxonomy" id="118168"/>
    <lineage>
        <taxon>Bacteria</taxon>
        <taxon>Bacillati</taxon>
        <taxon>Cyanobacteriota</taxon>
        <taxon>Cyanophyceae</taxon>
        <taxon>Coleofasciculales</taxon>
        <taxon>Coleofasciculaceae</taxon>
        <taxon>Coleofasciculus</taxon>
    </lineage>
</organism>
<accession>B4VIK6</accession>
<evidence type="ECO:0000313" key="1">
    <source>
        <dbReference type="EMBL" id="EDX78015.1"/>
    </source>
</evidence>
<gene>
    <name evidence="1" type="ORF">MC7420_7753</name>
</gene>